<feature type="compositionally biased region" description="Low complexity" evidence="1">
    <location>
        <begin position="803"/>
        <end position="836"/>
    </location>
</feature>
<dbReference type="Pfam" id="PF19761">
    <property type="entry name" value="DUF6248"/>
    <property type="match status" value="1"/>
</dbReference>
<sequence length="845" mass="92167">MTETDFGEPTPETCLRVARQAAALAAAADDMALSAACRSTPRTEAHREEVMHAVHREAVEAERLAAQAEQWAADPSMPDSAPRYCASGAVDHAVRAQEAAGVEATAAALRTALERKLTPEEHAERESERRRAEAEQEAEERAATGMDAGNRHLARMNAYLAESAVPRLGWTAGHVRVLEAAETGRLYQRDGQIRQAAEHGTWSGGRKVSRERTQDLHTAGFLAAVDTADGARVFTATPMGQVALELARLYPAGLYDSDKAAYEARYARVAKRYKRMDDKKAAARRLPALEHGAVGRYRRPVTLVEQEVRAEREAVEQWGDEGGYCPGVPTPAPAVEDTVRCPCCGLHKVTVAGVLAPHKATRAAVEDCPGSGLRPGTETPRPAAEPRTEDAPAAAAEPAPAPAADELPWPPGVRLVSLMSTRHRDWWGLECGRCVPGVSAPLPGKWDDKGDARIAAYAHYDEVHRPADDVLTEQEVAEVKRWPLSDAQRQVLSWAEYAEVAEFEDGFWALDCVPDRWDVNKRIARSRVTGLWAAGLLNVHLDGSGRRRLVKSPTGHRVARLLWRAKRQGVAEAAAKDAKLTPLPKRSGGYPLLSEGRYFKGEQRPADDAAPAEPAAVPAPVETAPPAAAAVRAEQPLLRRLFAPRAAREQRPAHDLRTVVRRPQRVLTDEERERVRDTAALNFQGALIMGIIDPVPNASPMPEEAGAWVREHVWPEHLQEIERKYPHGFHRWSTCERGTCWNCLSGRCDICVHRQKGGPDVDRNEDWVTDHRGRNVARLILRPGGEPCVWWCRCACPKDGPAPARPAAKAKPAPAAPPAALAPAPAPTATPVRAPAESAVQAALW</sequence>
<dbReference type="InterPro" id="IPR046215">
    <property type="entry name" value="DUF6248"/>
</dbReference>
<gene>
    <name evidence="2" type="ORF">GCM10023323_72150</name>
</gene>
<feature type="region of interest" description="Disordered" evidence="1">
    <location>
        <begin position="363"/>
        <end position="410"/>
    </location>
</feature>
<dbReference type="PANTHER" id="PTHR48125">
    <property type="entry name" value="LP07818P1"/>
    <property type="match status" value="1"/>
</dbReference>
<protein>
    <submittedName>
        <fullName evidence="2">Uncharacterized protein</fullName>
    </submittedName>
</protein>
<organism evidence="2 3">
    <name type="scientific">Streptomyces thinghirensis</name>
    <dbReference type="NCBI Taxonomy" id="551547"/>
    <lineage>
        <taxon>Bacteria</taxon>
        <taxon>Bacillati</taxon>
        <taxon>Actinomycetota</taxon>
        <taxon>Actinomycetes</taxon>
        <taxon>Kitasatosporales</taxon>
        <taxon>Streptomycetaceae</taxon>
        <taxon>Streptomyces</taxon>
    </lineage>
</organism>
<feature type="region of interest" description="Disordered" evidence="1">
    <location>
        <begin position="803"/>
        <end position="840"/>
    </location>
</feature>
<feature type="region of interest" description="Disordered" evidence="1">
    <location>
        <begin position="113"/>
        <end position="149"/>
    </location>
</feature>
<dbReference type="RefSeq" id="WP_345637891.1">
    <property type="nucleotide sequence ID" value="NZ_BAABJR010000028.1"/>
</dbReference>
<reference evidence="3" key="1">
    <citation type="journal article" date="2019" name="Int. J. Syst. Evol. Microbiol.">
        <title>The Global Catalogue of Microorganisms (GCM) 10K type strain sequencing project: providing services to taxonomists for standard genome sequencing and annotation.</title>
        <authorList>
            <consortium name="The Broad Institute Genomics Platform"/>
            <consortium name="The Broad Institute Genome Sequencing Center for Infectious Disease"/>
            <person name="Wu L."/>
            <person name="Ma J."/>
        </authorList>
    </citation>
    <scope>NUCLEOTIDE SEQUENCE [LARGE SCALE GENOMIC DNA]</scope>
    <source>
        <strain evidence="3">JCM 18306</strain>
    </source>
</reference>
<proteinExistence type="predicted"/>
<comment type="caution">
    <text evidence="2">The sequence shown here is derived from an EMBL/GenBank/DDBJ whole genome shotgun (WGS) entry which is preliminary data.</text>
</comment>
<dbReference type="Proteomes" id="UP001499878">
    <property type="component" value="Unassembled WGS sequence"/>
</dbReference>
<feature type="compositionally biased region" description="Low complexity" evidence="1">
    <location>
        <begin position="391"/>
        <end position="407"/>
    </location>
</feature>
<feature type="compositionally biased region" description="Basic and acidic residues" evidence="1">
    <location>
        <begin position="113"/>
        <end position="142"/>
    </location>
</feature>
<dbReference type="EMBL" id="BAABJR010000028">
    <property type="protein sequence ID" value="GAA5216974.1"/>
    <property type="molecule type" value="Genomic_DNA"/>
</dbReference>
<evidence type="ECO:0000313" key="2">
    <source>
        <dbReference type="EMBL" id="GAA5216974.1"/>
    </source>
</evidence>
<accession>A0ABP9TEX2</accession>
<name>A0ABP9TEX2_9ACTN</name>
<dbReference type="PANTHER" id="PTHR48125:SF10">
    <property type="entry name" value="OS12G0136300 PROTEIN"/>
    <property type="match status" value="1"/>
</dbReference>
<evidence type="ECO:0000256" key="1">
    <source>
        <dbReference type="SAM" id="MobiDB-lite"/>
    </source>
</evidence>
<keyword evidence="3" id="KW-1185">Reference proteome</keyword>
<evidence type="ECO:0000313" key="3">
    <source>
        <dbReference type="Proteomes" id="UP001499878"/>
    </source>
</evidence>